<comment type="caution">
    <text evidence="1">The sequence shown here is derived from an EMBL/GenBank/DDBJ whole genome shotgun (WGS) entry which is preliminary data.</text>
</comment>
<proteinExistence type="predicted"/>
<accession>A0A0F9URY3</accession>
<gene>
    <name evidence="1" type="ORF">LCGC14_0496990</name>
</gene>
<sequence>MQETDKKLYMKLGNFLKNRKITIIAYGIIEI</sequence>
<evidence type="ECO:0000313" key="1">
    <source>
        <dbReference type="EMBL" id="KKN63926.1"/>
    </source>
</evidence>
<name>A0A0F9URY3_9ZZZZ</name>
<protein>
    <submittedName>
        <fullName evidence="1">Uncharacterized protein</fullName>
    </submittedName>
</protein>
<organism evidence="1">
    <name type="scientific">marine sediment metagenome</name>
    <dbReference type="NCBI Taxonomy" id="412755"/>
    <lineage>
        <taxon>unclassified sequences</taxon>
        <taxon>metagenomes</taxon>
        <taxon>ecological metagenomes</taxon>
    </lineage>
</organism>
<dbReference type="EMBL" id="LAZR01000574">
    <property type="protein sequence ID" value="KKN63926.1"/>
    <property type="molecule type" value="Genomic_DNA"/>
</dbReference>
<reference evidence="1" key="1">
    <citation type="journal article" date="2015" name="Nature">
        <title>Complex archaea that bridge the gap between prokaryotes and eukaryotes.</title>
        <authorList>
            <person name="Spang A."/>
            <person name="Saw J.H."/>
            <person name="Jorgensen S.L."/>
            <person name="Zaremba-Niedzwiedzka K."/>
            <person name="Martijn J."/>
            <person name="Lind A.E."/>
            <person name="van Eijk R."/>
            <person name="Schleper C."/>
            <person name="Guy L."/>
            <person name="Ettema T.J."/>
        </authorList>
    </citation>
    <scope>NUCLEOTIDE SEQUENCE</scope>
</reference>
<dbReference type="AlphaFoldDB" id="A0A0F9URY3"/>